<dbReference type="EMBL" id="QKWP01000669">
    <property type="protein sequence ID" value="RIB16522.1"/>
    <property type="molecule type" value="Genomic_DNA"/>
</dbReference>
<comment type="caution">
    <text evidence="3">The sequence shown here is derived from an EMBL/GenBank/DDBJ whole genome shotgun (WGS) entry which is preliminary data.</text>
</comment>
<reference evidence="3 4" key="1">
    <citation type="submission" date="2018-06" db="EMBL/GenBank/DDBJ databases">
        <title>Comparative genomics reveals the genomic features of Rhizophagus irregularis, R. cerebriforme, R. diaphanum and Gigaspora rosea, and their symbiotic lifestyle signature.</title>
        <authorList>
            <person name="Morin E."/>
            <person name="San Clemente H."/>
            <person name="Chen E.C.H."/>
            <person name="De La Providencia I."/>
            <person name="Hainaut M."/>
            <person name="Kuo A."/>
            <person name="Kohler A."/>
            <person name="Murat C."/>
            <person name="Tang N."/>
            <person name="Roy S."/>
            <person name="Loubradou J."/>
            <person name="Henrissat B."/>
            <person name="Grigoriev I.V."/>
            <person name="Corradi N."/>
            <person name="Roux C."/>
            <person name="Martin F.M."/>
        </authorList>
    </citation>
    <scope>NUCLEOTIDE SEQUENCE [LARGE SCALE GENOMIC DNA]</scope>
    <source>
        <strain evidence="3 4">DAOM 194757</strain>
    </source>
</reference>
<feature type="domain" description="BTB" evidence="1">
    <location>
        <begin position="23"/>
        <end position="96"/>
    </location>
</feature>
<dbReference type="AlphaFoldDB" id="A0A397V3C1"/>
<feature type="domain" description="TLDc" evidence="2">
    <location>
        <begin position="258"/>
        <end position="437"/>
    </location>
</feature>
<dbReference type="PANTHER" id="PTHR46306">
    <property type="entry name" value="BTB/POZ DOMAIN-CONTAINING PROTEIN 9"/>
    <property type="match status" value="1"/>
</dbReference>
<evidence type="ECO:0000313" key="3">
    <source>
        <dbReference type="EMBL" id="RIB16522.1"/>
    </source>
</evidence>
<dbReference type="PANTHER" id="PTHR46306:SF1">
    <property type="entry name" value="BTB_POZ DOMAIN-CONTAINING PROTEIN 9"/>
    <property type="match status" value="1"/>
</dbReference>
<dbReference type="Pfam" id="PF00651">
    <property type="entry name" value="BTB"/>
    <property type="match status" value="1"/>
</dbReference>
<sequence length="441" mass="51496">MAIKHFEKLSNNYIELLGKGEDFNVIIKVGKSTDIKEFKVHSAILKCGSSYFRNKLENIVKDVNGIIKIDLKSHILIQQFEIIIRYIYGGFISLESFDTQFIFDFILVADEFLLEELVDSLETYLIESKAHWLRTHFTHVYKTCFQNNKLKELQNWSNNILAKHPNIIFDSEDFNSLNETALVSLIKRDDLQMEEIKIWNYIVKWGMAQNPNLTSDPEEWPDENFTILKDTLKNCLPHIRYFQISSEDVANYHKVTSTILPPRNADEITSWIDKNATAYSIRNNPYEFKLLLRGSKDGFTRETFWNLCNKKANIVAVINVKGNDNIERIFGGYNPLGWDNSKTSWVRCHDSFVFSLKNSAIQNSILSRVKNLENATCNNPSMGLYFGYILGMFLNNYDGQVNGCYTNYFSERYEKYVCPSTTSQYYFVNEYEVFQIHKRTE</sequence>
<dbReference type="Gene3D" id="1.25.40.420">
    <property type="match status" value="1"/>
</dbReference>
<dbReference type="InterPro" id="IPR052407">
    <property type="entry name" value="BTB_POZ_domain_cont_9"/>
</dbReference>
<dbReference type="InterPro" id="IPR000210">
    <property type="entry name" value="BTB/POZ_dom"/>
</dbReference>
<dbReference type="PROSITE" id="PS50097">
    <property type="entry name" value="BTB"/>
    <property type="match status" value="1"/>
</dbReference>
<dbReference type="InterPro" id="IPR011705">
    <property type="entry name" value="BACK"/>
</dbReference>
<dbReference type="Gene3D" id="3.30.710.10">
    <property type="entry name" value="Potassium Channel Kv1.1, Chain A"/>
    <property type="match status" value="1"/>
</dbReference>
<dbReference type="Pfam" id="PF07707">
    <property type="entry name" value="BACK"/>
    <property type="match status" value="1"/>
</dbReference>
<organism evidence="3 4">
    <name type="scientific">Gigaspora rosea</name>
    <dbReference type="NCBI Taxonomy" id="44941"/>
    <lineage>
        <taxon>Eukaryota</taxon>
        <taxon>Fungi</taxon>
        <taxon>Fungi incertae sedis</taxon>
        <taxon>Mucoromycota</taxon>
        <taxon>Glomeromycotina</taxon>
        <taxon>Glomeromycetes</taxon>
        <taxon>Diversisporales</taxon>
        <taxon>Gigasporaceae</taxon>
        <taxon>Gigaspora</taxon>
    </lineage>
</organism>
<dbReference type="Proteomes" id="UP000266673">
    <property type="component" value="Unassembled WGS sequence"/>
</dbReference>
<gene>
    <name evidence="3" type="ORF">C2G38_2189697</name>
</gene>
<dbReference type="PROSITE" id="PS51886">
    <property type="entry name" value="TLDC"/>
    <property type="match status" value="1"/>
</dbReference>
<keyword evidence="4" id="KW-1185">Reference proteome</keyword>
<evidence type="ECO:0000313" key="4">
    <source>
        <dbReference type="Proteomes" id="UP000266673"/>
    </source>
</evidence>
<dbReference type="InterPro" id="IPR011333">
    <property type="entry name" value="SKP1/BTB/POZ_sf"/>
</dbReference>
<evidence type="ECO:0008006" key="5">
    <source>
        <dbReference type="Google" id="ProtNLM"/>
    </source>
</evidence>
<evidence type="ECO:0000259" key="2">
    <source>
        <dbReference type="PROSITE" id="PS51886"/>
    </source>
</evidence>
<dbReference type="GO" id="GO:0005737">
    <property type="term" value="C:cytoplasm"/>
    <property type="evidence" value="ECO:0007669"/>
    <property type="project" value="TreeGrafter"/>
</dbReference>
<proteinExistence type="predicted"/>
<dbReference type="OrthoDB" id="2332784at2759"/>
<evidence type="ECO:0000259" key="1">
    <source>
        <dbReference type="PROSITE" id="PS50097"/>
    </source>
</evidence>
<protein>
    <recommendedName>
        <fullName evidence="5">BTB/POZ domain-containing protein</fullName>
    </recommendedName>
</protein>
<accession>A0A397V3C1</accession>
<dbReference type="SMART" id="SM00225">
    <property type="entry name" value="BTB"/>
    <property type="match status" value="1"/>
</dbReference>
<dbReference type="Pfam" id="PF07534">
    <property type="entry name" value="TLD"/>
    <property type="match status" value="1"/>
</dbReference>
<dbReference type="InterPro" id="IPR006571">
    <property type="entry name" value="TLDc_dom"/>
</dbReference>
<name>A0A397V3C1_9GLOM</name>
<dbReference type="SUPFAM" id="SSF54695">
    <property type="entry name" value="POZ domain"/>
    <property type="match status" value="1"/>
</dbReference>